<dbReference type="GO" id="GO:0003677">
    <property type="term" value="F:DNA binding"/>
    <property type="evidence" value="ECO:0007669"/>
    <property type="project" value="UniProtKB-KW"/>
</dbReference>
<dbReference type="RefSeq" id="WP_160771308.1">
    <property type="nucleotide sequence ID" value="NZ_WTYV01000002.1"/>
</dbReference>
<name>A0A844YV09_9SPHN</name>
<reference evidence="1 2" key="1">
    <citation type="submission" date="2019-12" db="EMBL/GenBank/DDBJ databases">
        <title>Genomic-based taxomic classification of the family Erythrobacteraceae.</title>
        <authorList>
            <person name="Xu L."/>
        </authorList>
    </citation>
    <scope>NUCLEOTIDE SEQUENCE [LARGE SCALE GENOMIC DNA]</scope>
    <source>
        <strain evidence="1 2">M0322</strain>
    </source>
</reference>
<sequence>MATSPAAQSRGRTGMTAGAARQDIINRLATDWKPQDIRSLAATLLRLADSLDQGWDGSNVQSIFRWPSALARIERNAMQLAMKARLITEQRGRRRDYIDGDLLGEPAWDMLLDLFMQFAGGASVSTTSLCIASRVPGTTALRYITLLEDKGYVARRPSEMDGRVMLVSLTDTGVLAVGRYLEQC</sequence>
<keyword evidence="1" id="KW-0238">DNA-binding</keyword>
<dbReference type="InterPro" id="IPR036390">
    <property type="entry name" value="WH_DNA-bd_sf"/>
</dbReference>
<dbReference type="Gene3D" id="1.10.10.10">
    <property type="entry name" value="Winged helix-like DNA-binding domain superfamily/Winged helix DNA-binding domain"/>
    <property type="match status" value="1"/>
</dbReference>
<gene>
    <name evidence="1" type="ORF">GRI99_07010</name>
</gene>
<dbReference type="InterPro" id="IPR023187">
    <property type="entry name" value="Tscrpt_reg_MarR-type_CS"/>
</dbReference>
<protein>
    <submittedName>
        <fullName evidence="1">Winged helix DNA-binding protein</fullName>
    </submittedName>
</protein>
<dbReference type="Proteomes" id="UP000466966">
    <property type="component" value="Unassembled WGS sequence"/>
</dbReference>
<dbReference type="OrthoDB" id="7594920at2"/>
<evidence type="ECO:0000313" key="1">
    <source>
        <dbReference type="EMBL" id="MXO71389.1"/>
    </source>
</evidence>
<dbReference type="AlphaFoldDB" id="A0A844YV09"/>
<keyword evidence="2" id="KW-1185">Reference proteome</keyword>
<evidence type="ECO:0000313" key="2">
    <source>
        <dbReference type="Proteomes" id="UP000466966"/>
    </source>
</evidence>
<dbReference type="GO" id="GO:0003700">
    <property type="term" value="F:DNA-binding transcription factor activity"/>
    <property type="evidence" value="ECO:0007669"/>
    <property type="project" value="InterPro"/>
</dbReference>
<dbReference type="PROSITE" id="PS01117">
    <property type="entry name" value="HTH_MARR_1"/>
    <property type="match status" value="1"/>
</dbReference>
<dbReference type="EMBL" id="WTYV01000002">
    <property type="protein sequence ID" value="MXO71389.1"/>
    <property type="molecule type" value="Genomic_DNA"/>
</dbReference>
<dbReference type="InterPro" id="IPR036388">
    <property type="entry name" value="WH-like_DNA-bd_sf"/>
</dbReference>
<accession>A0A844YV09</accession>
<organism evidence="1 2">
    <name type="scientific">Alteraurantiacibacter buctensis</name>
    <dbReference type="NCBI Taxonomy" id="1503981"/>
    <lineage>
        <taxon>Bacteria</taxon>
        <taxon>Pseudomonadati</taxon>
        <taxon>Pseudomonadota</taxon>
        <taxon>Alphaproteobacteria</taxon>
        <taxon>Sphingomonadales</taxon>
        <taxon>Erythrobacteraceae</taxon>
        <taxon>Alteraurantiacibacter</taxon>
    </lineage>
</organism>
<comment type="caution">
    <text evidence="1">The sequence shown here is derived from an EMBL/GenBank/DDBJ whole genome shotgun (WGS) entry which is preliminary data.</text>
</comment>
<dbReference type="SUPFAM" id="SSF46785">
    <property type="entry name" value="Winged helix' DNA-binding domain"/>
    <property type="match status" value="1"/>
</dbReference>
<proteinExistence type="predicted"/>